<feature type="transmembrane region" description="Helical" evidence="1">
    <location>
        <begin position="186"/>
        <end position="205"/>
    </location>
</feature>
<evidence type="ECO:0008006" key="4">
    <source>
        <dbReference type="Google" id="ProtNLM"/>
    </source>
</evidence>
<name>A0A316W6B3_9BASI</name>
<keyword evidence="1" id="KW-0472">Membrane</keyword>
<dbReference type="Proteomes" id="UP000245783">
    <property type="component" value="Unassembled WGS sequence"/>
</dbReference>
<dbReference type="PANTHER" id="PTHR28019:SF2">
    <property type="entry name" value="CELL MEMBRANE PROTEIN YLR413W-RELATED"/>
    <property type="match status" value="1"/>
</dbReference>
<dbReference type="PANTHER" id="PTHR28019">
    <property type="entry name" value="CELL MEMBRANE PROTEIN YLR413W-RELATED"/>
    <property type="match status" value="1"/>
</dbReference>
<dbReference type="EMBL" id="KZ819355">
    <property type="protein sequence ID" value="PWN45470.1"/>
    <property type="molecule type" value="Genomic_DNA"/>
</dbReference>
<gene>
    <name evidence="2" type="ORF">IE81DRAFT_320233</name>
</gene>
<proteinExistence type="predicted"/>
<dbReference type="GO" id="GO:0031505">
    <property type="term" value="P:fungal-type cell wall organization"/>
    <property type="evidence" value="ECO:0007669"/>
    <property type="project" value="TreeGrafter"/>
</dbReference>
<dbReference type="OrthoDB" id="3349852at2759"/>
<dbReference type="GO" id="GO:0051285">
    <property type="term" value="C:cell cortex of cell tip"/>
    <property type="evidence" value="ECO:0007669"/>
    <property type="project" value="TreeGrafter"/>
</dbReference>
<dbReference type="Gene3D" id="1.20.140.150">
    <property type="match status" value="1"/>
</dbReference>
<dbReference type="InterPro" id="IPR052413">
    <property type="entry name" value="SUR7_domain"/>
</dbReference>
<dbReference type="RefSeq" id="XP_025372630.1">
    <property type="nucleotide sequence ID" value="XM_025512956.1"/>
</dbReference>
<evidence type="ECO:0000256" key="1">
    <source>
        <dbReference type="SAM" id="Phobius"/>
    </source>
</evidence>
<keyword evidence="1" id="KW-0812">Transmembrane</keyword>
<sequence length="287" mass="30516">MASPVSLVHSLSPPARHAHHTSLVADVCSIMLSDALIITSWGAGEILAFAALVLTILVNIGQISQNIVSRNIYYAELDLTNFEATLRAQAGSAGGVSGVYASDQSSPLGQSQGLRNTYQWGLYNYCGGQNEDQNRACVDSRFGAGRFQPAETIYADLPTEYQTLFNQTVSQGTFADSSYLGRFSHAAFYLVFVGTVLAGVTFLVVFLAHRFAFLCAALTALAGAACIGAGAAIYTAILVKTRDSIESLGGAELTLNNALWMLWAAFGSLALAIVPLILSCCFGRNKY</sequence>
<evidence type="ECO:0000313" key="2">
    <source>
        <dbReference type="EMBL" id="PWN45470.1"/>
    </source>
</evidence>
<keyword evidence="1" id="KW-1133">Transmembrane helix</keyword>
<dbReference type="AlphaFoldDB" id="A0A316W6B3"/>
<organism evidence="2 3">
    <name type="scientific">Ceraceosorus guamensis</name>
    <dbReference type="NCBI Taxonomy" id="1522189"/>
    <lineage>
        <taxon>Eukaryota</taxon>
        <taxon>Fungi</taxon>
        <taxon>Dikarya</taxon>
        <taxon>Basidiomycota</taxon>
        <taxon>Ustilaginomycotina</taxon>
        <taxon>Exobasidiomycetes</taxon>
        <taxon>Ceraceosorales</taxon>
        <taxon>Ceraceosoraceae</taxon>
        <taxon>Ceraceosorus</taxon>
    </lineage>
</organism>
<evidence type="ECO:0000313" key="3">
    <source>
        <dbReference type="Proteomes" id="UP000245783"/>
    </source>
</evidence>
<accession>A0A316W6B3</accession>
<reference evidence="2 3" key="1">
    <citation type="journal article" date="2018" name="Mol. Biol. Evol.">
        <title>Broad Genomic Sampling Reveals a Smut Pathogenic Ancestry of the Fungal Clade Ustilaginomycotina.</title>
        <authorList>
            <person name="Kijpornyongpan T."/>
            <person name="Mondo S.J."/>
            <person name="Barry K."/>
            <person name="Sandor L."/>
            <person name="Lee J."/>
            <person name="Lipzen A."/>
            <person name="Pangilinan J."/>
            <person name="LaButti K."/>
            <person name="Hainaut M."/>
            <person name="Henrissat B."/>
            <person name="Grigoriev I.V."/>
            <person name="Spatafora J.W."/>
            <person name="Aime M.C."/>
        </authorList>
    </citation>
    <scope>NUCLEOTIDE SEQUENCE [LARGE SCALE GENOMIC DNA]</scope>
    <source>
        <strain evidence="2 3">MCA 4658</strain>
    </source>
</reference>
<dbReference type="InterPro" id="IPR009571">
    <property type="entry name" value="SUR7/Rim9-like_fungi"/>
</dbReference>
<dbReference type="GeneID" id="37034826"/>
<dbReference type="InParanoid" id="A0A316W6B3"/>
<dbReference type="Pfam" id="PF06687">
    <property type="entry name" value="SUR7"/>
    <property type="match status" value="1"/>
</dbReference>
<keyword evidence="3" id="KW-1185">Reference proteome</keyword>
<feature type="transmembrane region" description="Helical" evidence="1">
    <location>
        <begin position="258"/>
        <end position="278"/>
    </location>
</feature>
<dbReference type="GO" id="GO:0005886">
    <property type="term" value="C:plasma membrane"/>
    <property type="evidence" value="ECO:0007669"/>
    <property type="project" value="InterPro"/>
</dbReference>
<protein>
    <recommendedName>
        <fullName evidence="4">SUR7-domain-containing protein</fullName>
    </recommendedName>
</protein>
<feature type="transmembrane region" description="Helical" evidence="1">
    <location>
        <begin position="211"/>
        <end position="237"/>
    </location>
</feature>